<dbReference type="OrthoDB" id="9811471at2"/>
<evidence type="ECO:0000256" key="1">
    <source>
        <dbReference type="ARBA" id="ARBA00009199"/>
    </source>
</evidence>
<keyword evidence="3" id="KW-0378">Hydrolase</keyword>
<dbReference type="NCBIfam" id="NF004815">
    <property type="entry name" value="PRK06169.1"/>
    <property type="match status" value="1"/>
</dbReference>
<organism evidence="3 4">
    <name type="scientific">Paroceanicella profunda</name>
    <dbReference type="NCBI Taxonomy" id="2579971"/>
    <lineage>
        <taxon>Bacteria</taxon>
        <taxon>Pseudomonadati</taxon>
        <taxon>Pseudomonadota</taxon>
        <taxon>Alphaproteobacteria</taxon>
        <taxon>Rhodobacterales</taxon>
        <taxon>Paracoccaceae</taxon>
        <taxon>Paroceanicella</taxon>
    </lineage>
</organism>
<dbReference type="GO" id="GO:0004040">
    <property type="term" value="F:amidase activity"/>
    <property type="evidence" value="ECO:0007669"/>
    <property type="project" value="UniProtKB-EC"/>
</dbReference>
<dbReference type="SUPFAM" id="SSF75304">
    <property type="entry name" value="Amidase signature (AS) enzymes"/>
    <property type="match status" value="1"/>
</dbReference>
<accession>A0A5B8G3I3</accession>
<dbReference type="EC" id="3.5.1.4" evidence="3"/>
<evidence type="ECO:0000313" key="3">
    <source>
        <dbReference type="EMBL" id="QDL93343.1"/>
    </source>
</evidence>
<dbReference type="Proteomes" id="UP000305888">
    <property type="component" value="Chromosome"/>
</dbReference>
<gene>
    <name evidence="3" type="ORF">FDP22_17075</name>
</gene>
<dbReference type="EMBL" id="CP040818">
    <property type="protein sequence ID" value="QDL93343.1"/>
    <property type="molecule type" value="Genomic_DNA"/>
</dbReference>
<proteinExistence type="inferred from homology"/>
<protein>
    <submittedName>
        <fullName evidence="3">Amidase</fullName>
        <ecNumber evidence="3">3.5.1.4</ecNumber>
    </submittedName>
</protein>
<dbReference type="RefSeq" id="WP_138576018.1">
    <property type="nucleotide sequence ID" value="NZ_CP040818.1"/>
</dbReference>
<reference evidence="3 4" key="1">
    <citation type="submission" date="2019-06" db="EMBL/GenBank/DDBJ databases">
        <title>Genome sequence of Rhodobacteraceae bacterium D4M1.</title>
        <authorList>
            <person name="Cao J."/>
        </authorList>
    </citation>
    <scope>NUCLEOTIDE SEQUENCE [LARGE SCALE GENOMIC DNA]</scope>
    <source>
        <strain evidence="3 4">D4M1</strain>
    </source>
</reference>
<dbReference type="PANTHER" id="PTHR11895:SF7">
    <property type="entry name" value="GLUTAMYL-TRNA(GLN) AMIDOTRANSFERASE SUBUNIT A, MITOCHONDRIAL"/>
    <property type="match status" value="1"/>
</dbReference>
<dbReference type="AlphaFoldDB" id="A0A5B8G3I3"/>
<dbReference type="InterPro" id="IPR036928">
    <property type="entry name" value="AS_sf"/>
</dbReference>
<keyword evidence="4" id="KW-1185">Reference proteome</keyword>
<dbReference type="InterPro" id="IPR023631">
    <property type="entry name" value="Amidase_dom"/>
</dbReference>
<dbReference type="Gene3D" id="3.90.1300.10">
    <property type="entry name" value="Amidase signature (AS) domain"/>
    <property type="match status" value="1"/>
</dbReference>
<dbReference type="Pfam" id="PF01425">
    <property type="entry name" value="Amidase"/>
    <property type="match status" value="1"/>
</dbReference>
<sequence length="471" mass="48640">MPQTKPTPIDDAPDLCRLGARALAQAYADGSLSPVEATRAALERAATAQERFNAFSMIDADTALAAAAASEARWKAGAPLSPVDGVPSTIKDIVSVKGWPARYGSTTTDAAPKAEDAPAVARLRAAGLVFLGMTTTPEFGWKALTDCALTGITRNPWNPEVTPGGSSGGAAAAAACGAGVFHLGSDGGGSIRVPSAFTGICGIKPTFGRVPAYPASPFGTVAHVGPMTRRPDDMGLMLDVMSGRDRQDWLQGEAVFPGLDPVEVSFAGLRIGYWKTPPSGTVDPEIAARIDREVAALAAAGAIVEEIALPMSDRLLGIFNTHWYAGAANRLAGLPAGQRAAVDPGMVEMADTALTWSIPDYLAAVTARADYGAAMDTLLGSYDFLVSPGAAVLPFKAGEEVPPGSGLPRWIEWAGFSYPINLSQQPAACLPAGLSESGLPIALQVIAGRGRDADVIGFAKAYGAAHPDRFL</sequence>
<dbReference type="KEGG" id="ppru:FDP22_17075"/>
<dbReference type="PANTHER" id="PTHR11895">
    <property type="entry name" value="TRANSAMIDASE"/>
    <property type="match status" value="1"/>
</dbReference>
<evidence type="ECO:0000259" key="2">
    <source>
        <dbReference type="Pfam" id="PF01425"/>
    </source>
</evidence>
<name>A0A5B8G3I3_9RHOB</name>
<comment type="similarity">
    <text evidence="1">Belongs to the amidase family.</text>
</comment>
<dbReference type="InterPro" id="IPR000120">
    <property type="entry name" value="Amidase"/>
</dbReference>
<evidence type="ECO:0000313" key="4">
    <source>
        <dbReference type="Proteomes" id="UP000305888"/>
    </source>
</evidence>
<feature type="domain" description="Amidase" evidence="2">
    <location>
        <begin position="36"/>
        <end position="455"/>
    </location>
</feature>